<organism evidence="15 16">
    <name type="scientific">Jeotgalibacillus salarius</name>
    <dbReference type="NCBI Taxonomy" id="546023"/>
    <lineage>
        <taxon>Bacteria</taxon>
        <taxon>Bacillati</taxon>
        <taxon>Bacillota</taxon>
        <taxon>Bacilli</taxon>
        <taxon>Bacillales</taxon>
        <taxon>Caryophanaceae</taxon>
        <taxon>Jeotgalibacillus</taxon>
    </lineage>
</organism>
<feature type="binding site" evidence="11">
    <location>
        <position position="165"/>
    </location>
    <ligand>
        <name>CTP</name>
        <dbReference type="ChEBI" id="CHEBI:37563"/>
    </ligand>
</feature>
<evidence type="ECO:0000313" key="16">
    <source>
        <dbReference type="Proteomes" id="UP000297776"/>
    </source>
</evidence>
<comment type="similarity">
    <text evidence="11">Belongs to the tRNA nucleotidyltransferase/poly(A) polymerase family. Bacterial CCA-adding enzyme type 3 subfamily.</text>
</comment>
<dbReference type="Gene3D" id="3.30.460.10">
    <property type="entry name" value="Beta Polymerase, domain 2"/>
    <property type="match status" value="1"/>
</dbReference>
<feature type="binding site" evidence="11">
    <location>
        <position position="168"/>
    </location>
    <ligand>
        <name>CTP</name>
        <dbReference type="ChEBI" id="CHEBI:37563"/>
    </ligand>
</feature>
<feature type="domain" description="Poly A polymerase head" evidence="12">
    <location>
        <begin position="27"/>
        <end position="147"/>
    </location>
</feature>
<feature type="binding site" evidence="11">
    <location>
        <position position="159"/>
    </location>
    <ligand>
        <name>ATP</name>
        <dbReference type="ChEBI" id="CHEBI:30616"/>
    </ligand>
</feature>
<protein>
    <recommendedName>
        <fullName evidence="11">CCA-adding enzyme</fullName>
        <ecNumber evidence="11">2.7.7.72</ecNumber>
    </recommendedName>
    <alternativeName>
        <fullName evidence="11">CCA tRNA nucleotidyltransferase</fullName>
    </alternativeName>
    <alternativeName>
        <fullName evidence="11">tRNA CCA-pyrophosphorylase</fullName>
    </alternativeName>
    <alternativeName>
        <fullName evidence="11">tRNA adenylyl-/cytidylyl- transferase</fullName>
    </alternativeName>
    <alternativeName>
        <fullName evidence="11">tRNA nucleotidyltransferase</fullName>
    </alternativeName>
    <alternativeName>
        <fullName evidence="11">tRNA-NT</fullName>
    </alternativeName>
</protein>
<dbReference type="Pfam" id="PF12627">
    <property type="entry name" value="PolyA_pol_RNAbd"/>
    <property type="match status" value="1"/>
</dbReference>
<dbReference type="OrthoDB" id="9805698at2"/>
<keyword evidence="7 11" id="KW-0692">RNA repair</keyword>
<evidence type="ECO:0000313" key="15">
    <source>
        <dbReference type="EMBL" id="TFE03065.1"/>
    </source>
</evidence>
<feature type="domain" description="CCA-adding enzyme C-terminal" evidence="14">
    <location>
        <begin position="257"/>
        <end position="393"/>
    </location>
</feature>
<dbReference type="SUPFAM" id="SSF81301">
    <property type="entry name" value="Nucleotidyltransferase"/>
    <property type="match status" value="1"/>
</dbReference>
<evidence type="ECO:0000256" key="4">
    <source>
        <dbReference type="ARBA" id="ARBA00022695"/>
    </source>
</evidence>
<accession>A0A4Y8LKF8</accession>
<feature type="binding site" evidence="11">
    <location>
        <position position="35"/>
    </location>
    <ligand>
        <name>CTP</name>
        <dbReference type="ChEBI" id="CHEBI:37563"/>
    </ligand>
</feature>
<gene>
    <name evidence="11" type="primary">cca</name>
    <name evidence="15" type="ORF">E2626_04430</name>
</gene>
<dbReference type="AlphaFoldDB" id="A0A4Y8LKF8"/>
<dbReference type="Gene3D" id="1.10.110.30">
    <property type="match status" value="1"/>
</dbReference>
<dbReference type="InterPro" id="IPR023068">
    <property type="entry name" value="CCA-adding_enz_firmicutes"/>
</dbReference>
<dbReference type="InterPro" id="IPR032810">
    <property type="entry name" value="CCA-adding_enz_C"/>
</dbReference>
<comment type="caution">
    <text evidence="15">The sequence shown here is derived from an EMBL/GenBank/DDBJ whole genome shotgun (WGS) entry which is preliminary data.</text>
</comment>
<evidence type="ECO:0000256" key="2">
    <source>
        <dbReference type="ARBA" id="ARBA00022679"/>
    </source>
</evidence>
<sequence>MKVSRMNEIFQQALPVLKEIESHGFEAYFVGGCVRDYYLNRDINDIDIAVSATPEEIKKIFKQTIDVGIDHGTVLVIHETGHFEVTTFRTDGEYSDSRRPDQVSFVRSLKEDLKRRDFTMNAMALSSSFELTDLFNGRRDIKNREIRTVGSPLERFNEDALRMLRAIRFVSQLDFNIEKDTYHAISASSSALSNVAVERKAAEVEKLLIGQAMDRSLAYAVDTGLSNFMPPLINAEITRQLKGKKWIALNFHERMVLILIIGHFSSLRECLSKWRFSNKRIKLLMLIHELVMIRQQREFLKTDIYYIGKENVEAAEKVYAVLSNQPVNTDHISACYSSMKIKNKSDLAFKGTHLIKWTGLKGGPWVKACTNQIETLILSEELENEVSEIKKWVQTKWLQK</sequence>
<feature type="binding site" evidence="11">
    <location>
        <position position="162"/>
    </location>
    <ligand>
        <name>CTP</name>
        <dbReference type="ChEBI" id="CHEBI:37563"/>
    </ligand>
</feature>
<feature type="binding site" evidence="11">
    <location>
        <position position="165"/>
    </location>
    <ligand>
        <name>ATP</name>
        <dbReference type="ChEBI" id="CHEBI:30616"/>
    </ligand>
</feature>
<dbReference type="Proteomes" id="UP000297776">
    <property type="component" value="Unassembled WGS sequence"/>
</dbReference>
<dbReference type="Pfam" id="PF13735">
    <property type="entry name" value="tRNA_NucTran2_2"/>
    <property type="match status" value="1"/>
</dbReference>
<keyword evidence="9 11" id="KW-0460">Magnesium</keyword>
<feature type="binding site" evidence="11">
    <location>
        <position position="32"/>
    </location>
    <ligand>
        <name>CTP</name>
        <dbReference type="ChEBI" id="CHEBI:37563"/>
    </ligand>
</feature>
<dbReference type="Pfam" id="PF01743">
    <property type="entry name" value="PolyA_pol"/>
    <property type="match status" value="1"/>
</dbReference>
<evidence type="ECO:0000256" key="9">
    <source>
        <dbReference type="ARBA" id="ARBA00022842"/>
    </source>
</evidence>
<keyword evidence="4 11" id="KW-0548">Nucleotidyltransferase</keyword>
<dbReference type="HAMAP" id="MF_01263">
    <property type="entry name" value="CCA_bact_type3"/>
    <property type="match status" value="1"/>
</dbReference>
<dbReference type="NCBIfam" id="NF009814">
    <property type="entry name" value="PRK13299.1"/>
    <property type="match status" value="1"/>
</dbReference>
<dbReference type="SUPFAM" id="SSF81891">
    <property type="entry name" value="Poly A polymerase C-terminal region-like"/>
    <property type="match status" value="1"/>
</dbReference>
<keyword evidence="2 11" id="KW-0808">Transferase</keyword>
<dbReference type="GO" id="GO:0001680">
    <property type="term" value="P:tRNA 3'-terminal CCA addition"/>
    <property type="evidence" value="ECO:0007669"/>
    <property type="project" value="UniProtKB-UniRule"/>
</dbReference>
<dbReference type="GO" id="GO:0004810">
    <property type="term" value="F:CCA tRNA nucleotidyltransferase activity"/>
    <property type="evidence" value="ECO:0007669"/>
    <property type="project" value="UniProtKB-UniRule"/>
</dbReference>
<comment type="subunit">
    <text evidence="11">Homodimer.</text>
</comment>
<keyword evidence="10 11" id="KW-0694">RNA-binding</keyword>
<feature type="binding site" evidence="11">
    <location>
        <position position="45"/>
    </location>
    <ligand>
        <name>Mg(2+)</name>
        <dbReference type="ChEBI" id="CHEBI:18420"/>
    </ligand>
</feature>
<proteinExistence type="inferred from homology"/>
<comment type="miscellaneous">
    <text evidence="11">A single active site specifically recognizes both ATP and CTP and is responsible for their addition.</text>
</comment>
<comment type="catalytic activity">
    <reaction evidence="11">
        <text>a tRNA precursor + 2 CTP + ATP = a tRNA with a 3' CCA end + 3 diphosphate</text>
        <dbReference type="Rhea" id="RHEA:14433"/>
        <dbReference type="Rhea" id="RHEA-COMP:10465"/>
        <dbReference type="Rhea" id="RHEA-COMP:10468"/>
        <dbReference type="ChEBI" id="CHEBI:30616"/>
        <dbReference type="ChEBI" id="CHEBI:33019"/>
        <dbReference type="ChEBI" id="CHEBI:37563"/>
        <dbReference type="ChEBI" id="CHEBI:74896"/>
        <dbReference type="ChEBI" id="CHEBI:83071"/>
        <dbReference type="EC" id="2.7.7.72"/>
    </reaction>
</comment>
<comment type="function">
    <text evidence="11">Catalyzes the addition and repair of the essential 3'-terminal CCA sequence in tRNAs without using a nucleic acid template. Adds these three nucleotides in the order of C, C, and A to the tRNA nucleotide-73, using CTP and ATP as substrates and producing inorganic pyrophosphate. tRNA 3'-terminal CCA addition is required both for tRNA processing and repair. Also involved in tRNA surveillance by mediating tandem CCA addition to generate a CCACCA at the 3' terminus of unstable tRNAs. While stable tRNAs receive only 3'-terminal CCA, unstable tRNAs are marked with CCACCA and rapidly degraded.</text>
</comment>
<evidence type="ECO:0000259" key="12">
    <source>
        <dbReference type="Pfam" id="PF01743"/>
    </source>
</evidence>
<feature type="binding site" evidence="11">
    <location>
        <position position="32"/>
    </location>
    <ligand>
        <name>ATP</name>
        <dbReference type="ChEBI" id="CHEBI:30616"/>
    </ligand>
</feature>
<dbReference type="EC" id="2.7.7.72" evidence="11"/>
<dbReference type="Gene3D" id="1.20.58.560">
    <property type="match status" value="1"/>
</dbReference>
<dbReference type="GO" id="GO:0160016">
    <property type="term" value="F:CCACCA tRNA nucleotidyltransferase activity"/>
    <property type="evidence" value="ECO:0007669"/>
    <property type="project" value="RHEA"/>
</dbReference>
<evidence type="ECO:0000256" key="1">
    <source>
        <dbReference type="ARBA" id="ARBA00001946"/>
    </source>
</evidence>
<feature type="binding site" evidence="11">
    <location>
        <position position="168"/>
    </location>
    <ligand>
        <name>ATP</name>
        <dbReference type="ChEBI" id="CHEBI:30616"/>
    </ligand>
</feature>
<feature type="binding site" evidence="11">
    <location>
        <position position="35"/>
    </location>
    <ligand>
        <name>ATP</name>
        <dbReference type="ChEBI" id="CHEBI:30616"/>
    </ligand>
</feature>
<feature type="domain" description="tRNA nucleotidyltransferase/poly(A) polymerase RNA and SrmB- binding" evidence="13">
    <location>
        <begin position="174"/>
        <end position="234"/>
    </location>
</feature>
<keyword evidence="8 11" id="KW-0067">ATP-binding</keyword>
<dbReference type="PANTHER" id="PTHR46173:SF1">
    <property type="entry name" value="CCA TRNA NUCLEOTIDYLTRANSFERASE 1, MITOCHONDRIAL"/>
    <property type="match status" value="1"/>
</dbReference>
<feature type="binding site" evidence="11">
    <location>
        <position position="47"/>
    </location>
    <ligand>
        <name>Mg(2+)</name>
        <dbReference type="ChEBI" id="CHEBI:18420"/>
    </ligand>
</feature>
<dbReference type="GO" id="GO:0000287">
    <property type="term" value="F:magnesium ion binding"/>
    <property type="evidence" value="ECO:0007669"/>
    <property type="project" value="UniProtKB-UniRule"/>
</dbReference>
<dbReference type="InterPro" id="IPR002646">
    <property type="entry name" value="PolA_pol_head_dom"/>
</dbReference>
<comment type="catalytic activity">
    <reaction evidence="11">
        <text>a tRNA with a 3' CCA end + 2 CTP + ATP = a tRNA with a 3' CCACCA end + 3 diphosphate</text>
        <dbReference type="Rhea" id="RHEA:76235"/>
        <dbReference type="Rhea" id="RHEA-COMP:10468"/>
        <dbReference type="Rhea" id="RHEA-COMP:18655"/>
        <dbReference type="ChEBI" id="CHEBI:30616"/>
        <dbReference type="ChEBI" id="CHEBI:33019"/>
        <dbReference type="ChEBI" id="CHEBI:37563"/>
        <dbReference type="ChEBI" id="CHEBI:83071"/>
        <dbReference type="ChEBI" id="CHEBI:195187"/>
    </reaction>
</comment>
<dbReference type="InterPro" id="IPR043519">
    <property type="entry name" value="NT_sf"/>
</dbReference>
<keyword evidence="6 11" id="KW-0547">Nucleotide-binding</keyword>
<evidence type="ECO:0000259" key="13">
    <source>
        <dbReference type="Pfam" id="PF12627"/>
    </source>
</evidence>
<dbReference type="Gene3D" id="1.10.246.80">
    <property type="match status" value="1"/>
</dbReference>
<keyword evidence="3 11" id="KW-0819">tRNA processing</keyword>
<feature type="binding site" evidence="11">
    <location>
        <position position="116"/>
    </location>
    <ligand>
        <name>CTP</name>
        <dbReference type="ChEBI" id="CHEBI:37563"/>
    </ligand>
</feature>
<evidence type="ECO:0000256" key="10">
    <source>
        <dbReference type="ARBA" id="ARBA00022884"/>
    </source>
</evidence>
<evidence type="ECO:0000256" key="8">
    <source>
        <dbReference type="ARBA" id="ARBA00022840"/>
    </source>
</evidence>
<dbReference type="PANTHER" id="PTHR46173">
    <property type="entry name" value="CCA TRNA NUCLEOTIDYLTRANSFERASE 1, MITOCHONDRIAL"/>
    <property type="match status" value="1"/>
</dbReference>
<evidence type="ECO:0000256" key="7">
    <source>
        <dbReference type="ARBA" id="ARBA00022800"/>
    </source>
</evidence>
<dbReference type="GO" id="GO:0000049">
    <property type="term" value="F:tRNA binding"/>
    <property type="evidence" value="ECO:0007669"/>
    <property type="project" value="UniProtKB-UniRule"/>
</dbReference>
<feature type="binding site" evidence="11">
    <location>
        <position position="159"/>
    </location>
    <ligand>
        <name>CTP</name>
        <dbReference type="ChEBI" id="CHEBI:37563"/>
    </ligand>
</feature>
<name>A0A4Y8LKF8_9BACL</name>
<keyword evidence="5 11" id="KW-0479">Metal-binding</keyword>
<evidence type="ECO:0000256" key="5">
    <source>
        <dbReference type="ARBA" id="ARBA00022723"/>
    </source>
</evidence>
<evidence type="ECO:0000256" key="11">
    <source>
        <dbReference type="HAMAP-Rule" id="MF_01263"/>
    </source>
</evidence>
<dbReference type="CDD" id="cd05398">
    <property type="entry name" value="NT_ClassII-CCAase"/>
    <property type="match status" value="1"/>
</dbReference>
<reference evidence="15 16" key="1">
    <citation type="submission" date="2019-03" db="EMBL/GenBank/DDBJ databases">
        <authorList>
            <person name="Yang Y."/>
        </authorList>
    </citation>
    <scope>NUCLEOTIDE SEQUENCE [LARGE SCALE GENOMIC DNA]</scope>
    <source>
        <strain evidence="15 16">ASL-1</strain>
    </source>
</reference>
<feature type="binding site" evidence="11">
    <location>
        <position position="162"/>
    </location>
    <ligand>
        <name>ATP</name>
        <dbReference type="ChEBI" id="CHEBI:30616"/>
    </ligand>
</feature>
<evidence type="ECO:0000256" key="3">
    <source>
        <dbReference type="ARBA" id="ARBA00022694"/>
    </source>
</evidence>
<dbReference type="GO" id="GO:0042245">
    <property type="term" value="P:RNA repair"/>
    <property type="evidence" value="ECO:0007669"/>
    <property type="project" value="UniProtKB-KW"/>
</dbReference>
<evidence type="ECO:0000259" key="14">
    <source>
        <dbReference type="Pfam" id="PF13735"/>
    </source>
</evidence>
<dbReference type="InterPro" id="IPR050264">
    <property type="entry name" value="Bact_CCA-adding_enz_type3_sf"/>
</dbReference>
<keyword evidence="16" id="KW-1185">Reference proteome</keyword>
<dbReference type="GO" id="GO:0005524">
    <property type="term" value="F:ATP binding"/>
    <property type="evidence" value="ECO:0007669"/>
    <property type="project" value="UniProtKB-UniRule"/>
</dbReference>
<dbReference type="InterPro" id="IPR032828">
    <property type="entry name" value="PolyA_RNA-bd"/>
</dbReference>
<feature type="binding site" evidence="11">
    <location>
        <position position="116"/>
    </location>
    <ligand>
        <name>ATP</name>
        <dbReference type="ChEBI" id="CHEBI:30616"/>
    </ligand>
</feature>
<comment type="cofactor">
    <cofactor evidence="1 11">
        <name>Mg(2+)</name>
        <dbReference type="ChEBI" id="CHEBI:18420"/>
    </cofactor>
</comment>
<evidence type="ECO:0000256" key="6">
    <source>
        <dbReference type="ARBA" id="ARBA00022741"/>
    </source>
</evidence>
<dbReference type="EMBL" id="SORX01000002">
    <property type="protein sequence ID" value="TFE03065.1"/>
    <property type="molecule type" value="Genomic_DNA"/>
</dbReference>